<dbReference type="PROSITE" id="PS51186">
    <property type="entry name" value="GNAT"/>
    <property type="match status" value="1"/>
</dbReference>
<dbReference type="CDD" id="cd04301">
    <property type="entry name" value="NAT_SF"/>
    <property type="match status" value="1"/>
</dbReference>
<dbReference type="Gene3D" id="3.40.630.30">
    <property type="match status" value="1"/>
</dbReference>
<dbReference type="AlphaFoldDB" id="A0A3L8PPA7"/>
<dbReference type="EMBL" id="RDBF01000001">
    <property type="protein sequence ID" value="RLV57217.1"/>
    <property type="molecule type" value="Genomic_DNA"/>
</dbReference>
<dbReference type="InterPro" id="IPR016181">
    <property type="entry name" value="Acyl_CoA_acyltransferase"/>
</dbReference>
<keyword evidence="5" id="KW-1185">Reference proteome</keyword>
<keyword evidence="1 4" id="KW-0808">Transferase</keyword>
<keyword evidence="2" id="KW-0012">Acyltransferase</keyword>
<accession>A0A3L8PPA7</accession>
<gene>
    <name evidence="4" type="ORF">D9V41_00760</name>
</gene>
<sequence>MRASVALSCDDERVSLNLRPATSGDDLVLADLWRRAVEATHDFLSPEDVDFYAGHIRDVYLPALKVTVAEFDGAVVGFVGTQEHRLEMLFVEPDAHGRGVGTALVEHVAAQHPVLELDVNEQNPAARGFYASLGFEVVGRSPLDGEGRPFPLLHLRRSVNPSA</sequence>
<evidence type="ECO:0000256" key="1">
    <source>
        <dbReference type="ARBA" id="ARBA00022679"/>
    </source>
</evidence>
<evidence type="ECO:0000313" key="4">
    <source>
        <dbReference type="EMBL" id="RLV57217.1"/>
    </source>
</evidence>
<feature type="domain" description="N-acetyltransferase" evidence="3">
    <location>
        <begin position="16"/>
        <end position="157"/>
    </location>
</feature>
<dbReference type="PANTHER" id="PTHR43800">
    <property type="entry name" value="PEPTIDYL-LYSINE N-ACETYLTRANSFERASE YJAB"/>
    <property type="match status" value="1"/>
</dbReference>
<proteinExistence type="predicted"/>
<evidence type="ECO:0000256" key="2">
    <source>
        <dbReference type="ARBA" id="ARBA00023315"/>
    </source>
</evidence>
<dbReference type="NCBIfam" id="NF007807">
    <property type="entry name" value="PRK10514.1"/>
    <property type="match status" value="1"/>
</dbReference>
<dbReference type="SUPFAM" id="SSF55729">
    <property type="entry name" value="Acyl-CoA N-acyltransferases (Nat)"/>
    <property type="match status" value="1"/>
</dbReference>
<comment type="caution">
    <text evidence="4">The sequence shown here is derived from an EMBL/GenBank/DDBJ whole genome shotgun (WGS) entry which is preliminary data.</text>
</comment>
<dbReference type="PANTHER" id="PTHR43800:SF1">
    <property type="entry name" value="PEPTIDYL-LYSINE N-ACETYLTRANSFERASE YJAB"/>
    <property type="match status" value="1"/>
</dbReference>
<evidence type="ECO:0000313" key="5">
    <source>
        <dbReference type="Proteomes" id="UP000282515"/>
    </source>
</evidence>
<dbReference type="GO" id="GO:0016747">
    <property type="term" value="F:acyltransferase activity, transferring groups other than amino-acyl groups"/>
    <property type="evidence" value="ECO:0007669"/>
    <property type="project" value="InterPro"/>
</dbReference>
<reference evidence="4 5" key="1">
    <citation type="submission" date="2018-10" db="EMBL/GenBank/DDBJ databases">
        <title>Aeromicrobium sp. 9W16Y-2 whole genome shotgun sequence.</title>
        <authorList>
            <person name="Li F."/>
        </authorList>
    </citation>
    <scope>NUCLEOTIDE SEQUENCE [LARGE SCALE GENOMIC DNA]</scope>
    <source>
        <strain evidence="4 5">9W16Y-2</strain>
    </source>
</reference>
<dbReference type="OrthoDB" id="9788300at2"/>
<organism evidence="4 5">
    <name type="scientific">Aeromicrobium phragmitis</name>
    <dbReference type="NCBI Taxonomy" id="2478914"/>
    <lineage>
        <taxon>Bacteria</taxon>
        <taxon>Bacillati</taxon>
        <taxon>Actinomycetota</taxon>
        <taxon>Actinomycetes</taxon>
        <taxon>Propionibacteriales</taxon>
        <taxon>Nocardioidaceae</taxon>
        <taxon>Aeromicrobium</taxon>
    </lineage>
</organism>
<dbReference type="Pfam" id="PF13508">
    <property type="entry name" value="Acetyltransf_7"/>
    <property type="match status" value="1"/>
</dbReference>
<dbReference type="Proteomes" id="UP000282515">
    <property type="component" value="Unassembled WGS sequence"/>
</dbReference>
<evidence type="ECO:0000259" key="3">
    <source>
        <dbReference type="PROSITE" id="PS51186"/>
    </source>
</evidence>
<protein>
    <submittedName>
        <fullName evidence="4">Acetyltransferase</fullName>
    </submittedName>
</protein>
<dbReference type="InterPro" id="IPR000182">
    <property type="entry name" value="GNAT_dom"/>
</dbReference>
<name>A0A3L8PPA7_9ACTN</name>